<keyword evidence="7" id="KW-0999">Mitochondrion inner membrane</keyword>
<dbReference type="GO" id="GO:0005743">
    <property type="term" value="C:mitochondrial inner membrane"/>
    <property type="evidence" value="ECO:0007669"/>
    <property type="project" value="UniProtKB-SubCell"/>
</dbReference>
<dbReference type="InterPro" id="IPR018247">
    <property type="entry name" value="EF_Hand_1_Ca_BS"/>
</dbReference>
<evidence type="ECO:0000256" key="14">
    <source>
        <dbReference type="SAM" id="MobiDB-lite"/>
    </source>
</evidence>
<evidence type="ECO:0000259" key="15">
    <source>
        <dbReference type="PROSITE" id="PS50222"/>
    </source>
</evidence>
<keyword evidence="10" id="KW-0496">Mitochondrion</keyword>
<organism evidence="16 17">
    <name type="scientific">Cetraspora pellucida</name>
    <dbReference type="NCBI Taxonomy" id="1433469"/>
    <lineage>
        <taxon>Eukaryota</taxon>
        <taxon>Fungi</taxon>
        <taxon>Fungi incertae sedis</taxon>
        <taxon>Mucoromycota</taxon>
        <taxon>Glomeromycotina</taxon>
        <taxon>Glomeromycetes</taxon>
        <taxon>Diversisporales</taxon>
        <taxon>Gigasporaceae</taxon>
        <taxon>Cetraspora</taxon>
    </lineage>
</organism>
<dbReference type="Proteomes" id="UP000789759">
    <property type="component" value="Unassembled WGS sequence"/>
</dbReference>
<dbReference type="AlphaFoldDB" id="A0A9N9HKM2"/>
<dbReference type="InterPro" id="IPR002067">
    <property type="entry name" value="MCP"/>
</dbReference>
<keyword evidence="17" id="KW-1185">Reference proteome</keyword>
<keyword evidence="11 12" id="KW-0472">Membrane</keyword>
<keyword evidence="5" id="KW-0479">Metal-binding</keyword>
<name>A0A9N9HKM2_9GLOM</name>
<feature type="non-terminal residue" evidence="16">
    <location>
        <position position="1"/>
    </location>
</feature>
<dbReference type="PROSITE" id="PS50222">
    <property type="entry name" value="EF_HAND_2"/>
    <property type="match status" value="3"/>
</dbReference>
<dbReference type="PRINTS" id="PR00926">
    <property type="entry name" value="MITOCARRIER"/>
</dbReference>
<keyword evidence="4 12" id="KW-0812">Transmembrane</keyword>
<dbReference type="Pfam" id="PF13499">
    <property type="entry name" value="EF-hand_7"/>
    <property type="match status" value="2"/>
</dbReference>
<evidence type="ECO:0000256" key="7">
    <source>
        <dbReference type="ARBA" id="ARBA00022792"/>
    </source>
</evidence>
<dbReference type="InterPro" id="IPR023395">
    <property type="entry name" value="MCP_dom_sf"/>
</dbReference>
<keyword evidence="3 13" id="KW-0813">Transport</keyword>
<feature type="domain" description="EF-hand" evidence="15">
    <location>
        <begin position="147"/>
        <end position="182"/>
    </location>
</feature>
<evidence type="ECO:0000256" key="13">
    <source>
        <dbReference type="RuleBase" id="RU000488"/>
    </source>
</evidence>
<evidence type="ECO:0000256" key="9">
    <source>
        <dbReference type="ARBA" id="ARBA00022989"/>
    </source>
</evidence>
<dbReference type="SUPFAM" id="SSF47473">
    <property type="entry name" value="EF-hand"/>
    <property type="match status" value="1"/>
</dbReference>
<dbReference type="EMBL" id="CAJVQA010009950">
    <property type="protein sequence ID" value="CAG8691486.1"/>
    <property type="molecule type" value="Genomic_DNA"/>
</dbReference>
<dbReference type="GO" id="GO:0005509">
    <property type="term" value="F:calcium ion binding"/>
    <property type="evidence" value="ECO:0007669"/>
    <property type="project" value="InterPro"/>
</dbReference>
<keyword evidence="8" id="KW-0106">Calcium</keyword>
<feature type="compositionally biased region" description="Polar residues" evidence="14">
    <location>
        <begin position="14"/>
        <end position="29"/>
    </location>
</feature>
<dbReference type="InterPro" id="IPR018108">
    <property type="entry name" value="MCP_transmembrane"/>
</dbReference>
<evidence type="ECO:0000256" key="11">
    <source>
        <dbReference type="ARBA" id="ARBA00023136"/>
    </source>
</evidence>
<evidence type="ECO:0000313" key="16">
    <source>
        <dbReference type="EMBL" id="CAG8691486.1"/>
    </source>
</evidence>
<protein>
    <submittedName>
        <fullName evidence="16">6326_t:CDS:1</fullName>
    </submittedName>
</protein>
<dbReference type="CDD" id="cd00051">
    <property type="entry name" value="EFh"/>
    <property type="match status" value="1"/>
</dbReference>
<sequence length="519" mass="57910">MPSSETIPKLPTKDYSTQVVTASQSSASGNPFEEVNTSEDEAQRLARIKKLFEEFDREKSGVLTRVAIQNGLKRLKDHPAQKKYASELLLKCDTSEDGLVDFQEFKIFVEEKEKELMKIFLDIDKSHDMRLQPEELENALKKAGINCTKVELKKFIDTMDKDGNGVIDFSEWRDFLLFLPRETTLFEIYEYYQVVTQVSIDGEVIIPPTDPKYLVAGAIAGAVSRTVTGNIYIAPLDRLKVYLQTQTKELARGSEILFGSKGFSNLVNAVRALYADGLLNFFRGNGINVAKIAPECAIKFFAYEKSKTIIAHLMDKQDIGSIGMTGRFLSGGLGGVVSQFSIYPLETWKTRVMSSKYSNSNGSLLINTAKEMWRTQGFRSFYKGLIPSLLGMFPYAAIDMSVYETLKLTFIKREMSKKPGKEPEQPSAWVSLVCGTISGSIGATIVYPLSLVRTRLQAQGTPGHPQTYTGALDVIHQTYAKERIKGFYKGLIPALTKVVPAAAITYVVYEKTKSKLAIK</sequence>
<evidence type="ECO:0000313" key="17">
    <source>
        <dbReference type="Proteomes" id="UP000789759"/>
    </source>
</evidence>
<reference evidence="16" key="1">
    <citation type="submission" date="2021-06" db="EMBL/GenBank/DDBJ databases">
        <authorList>
            <person name="Kallberg Y."/>
            <person name="Tangrot J."/>
            <person name="Rosling A."/>
        </authorList>
    </citation>
    <scope>NUCLEOTIDE SEQUENCE</scope>
    <source>
        <strain evidence="16">FL966</strain>
    </source>
</reference>
<keyword evidence="6" id="KW-0677">Repeat</keyword>
<dbReference type="SUPFAM" id="SSF103506">
    <property type="entry name" value="Mitochondrial carrier"/>
    <property type="match status" value="1"/>
</dbReference>
<evidence type="ECO:0000256" key="6">
    <source>
        <dbReference type="ARBA" id="ARBA00022737"/>
    </source>
</evidence>
<dbReference type="InterPro" id="IPR011992">
    <property type="entry name" value="EF-hand-dom_pair"/>
</dbReference>
<feature type="repeat" description="Solcar" evidence="12">
    <location>
        <begin position="426"/>
        <end position="515"/>
    </location>
</feature>
<dbReference type="SMART" id="SM00054">
    <property type="entry name" value="EFh"/>
    <property type="match status" value="4"/>
</dbReference>
<feature type="domain" description="EF-hand" evidence="15">
    <location>
        <begin position="43"/>
        <end position="78"/>
    </location>
</feature>
<dbReference type="Pfam" id="PF00153">
    <property type="entry name" value="Mito_carr"/>
    <property type="match status" value="3"/>
</dbReference>
<feature type="repeat" description="Solcar" evidence="12">
    <location>
        <begin position="212"/>
        <end position="309"/>
    </location>
</feature>
<feature type="region of interest" description="Disordered" evidence="14">
    <location>
        <begin position="1"/>
        <end position="39"/>
    </location>
</feature>
<dbReference type="PANTHER" id="PTHR24089">
    <property type="entry name" value="SOLUTE CARRIER FAMILY 25"/>
    <property type="match status" value="1"/>
</dbReference>
<evidence type="ECO:0000256" key="10">
    <source>
        <dbReference type="ARBA" id="ARBA00023128"/>
    </source>
</evidence>
<dbReference type="FunFam" id="1.50.40.10:FF:000016">
    <property type="entry name" value="Solute carrier family 25 member 23"/>
    <property type="match status" value="1"/>
</dbReference>
<dbReference type="Gene3D" id="1.50.40.10">
    <property type="entry name" value="Mitochondrial carrier domain"/>
    <property type="match status" value="1"/>
</dbReference>
<evidence type="ECO:0000256" key="1">
    <source>
        <dbReference type="ARBA" id="ARBA00004448"/>
    </source>
</evidence>
<comment type="caution">
    <text evidence="16">The sequence shown here is derived from an EMBL/GenBank/DDBJ whole genome shotgun (WGS) entry which is preliminary data.</text>
</comment>
<evidence type="ECO:0000256" key="2">
    <source>
        <dbReference type="ARBA" id="ARBA00006375"/>
    </source>
</evidence>
<evidence type="ECO:0000256" key="3">
    <source>
        <dbReference type="ARBA" id="ARBA00022448"/>
    </source>
</evidence>
<dbReference type="InterPro" id="IPR002048">
    <property type="entry name" value="EF_hand_dom"/>
</dbReference>
<feature type="domain" description="EF-hand" evidence="15">
    <location>
        <begin position="111"/>
        <end position="146"/>
    </location>
</feature>
<comment type="similarity">
    <text evidence="2 13">Belongs to the mitochondrial carrier (TC 2.A.29) family.</text>
</comment>
<evidence type="ECO:0000256" key="8">
    <source>
        <dbReference type="ARBA" id="ARBA00022837"/>
    </source>
</evidence>
<dbReference type="GO" id="GO:0055085">
    <property type="term" value="P:transmembrane transport"/>
    <property type="evidence" value="ECO:0007669"/>
    <property type="project" value="InterPro"/>
</dbReference>
<evidence type="ECO:0000256" key="5">
    <source>
        <dbReference type="ARBA" id="ARBA00022723"/>
    </source>
</evidence>
<proteinExistence type="inferred from homology"/>
<dbReference type="PROSITE" id="PS50920">
    <property type="entry name" value="SOLCAR"/>
    <property type="match status" value="3"/>
</dbReference>
<gene>
    <name evidence="16" type="ORF">CPELLU_LOCUS11320</name>
</gene>
<accession>A0A9N9HKM2</accession>
<dbReference type="OrthoDB" id="270584at2759"/>
<feature type="repeat" description="Solcar" evidence="12">
    <location>
        <begin position="322"/>
        <end position="409"/>
    </location>
</feature>
<evidence type="ECO:0000256" key="12">
    <source>
        <dbReference type="PROSITE-ProRule" id="PRU00282"/>
    </source>
</evidence>
<comment type="subcellular location">
    <subcellularLocation>
        <location evidence="1">Mitochondrion inner membrane</location>
        <topology evidence="1">Multi-pass membrane protein</topology>
    </subcellularLocation>
</comment>
<evidence type="ECO:0000256" key="4">
    <source>
        <dbReference type="ARBA" id="ARBA00022692"/>
    </source>
</evidence>
<keyword evidence="9" id="KW-1133">Transmembrane helix</keyword>
<dbReference type="PROSITE" id="PS00018">
    <property type="entry name" value="EF_HAND_1"/>
    <property type="match status" value="1"/>
</dbReference>
<dbReference type="Gene3D" id="1.10.238.10">
    <property type="entry name" value="EF-hand"/>
    <property type="match status" value="1"/>
</dbReference>